<organism evidence="7">
    <name type="scientific">Eisenia fetida</name>
    <name type="common">Red wiggler worm</name>
    <dbReference type="NCBI Taxonomy" id="6396"/>
    <lineage>
        <taxon>Eukaryota</taxon>
        <taxon>Metazoa</taxon>
        <taxon>Spiralia</taxon>
        <taxon>Lophotrochozoa</taxon>
        <taxon>Annelida</taxon>
        <taxon>Clitellata</taxon>
        <taxon>Oligochaeta</taxon>
        <taxon>Crassiclitellata</taxon>
        <taxon>Lumbricina</taxon>
        <taxon>Lumbricidae</taxon>
        <taxon>Lumbricinae</taxon>
        <taxon>Eisenia</taxon>
    </lineage>
</organism>
<dbReference type="EC" id="2.5.1.18" evidence="2"/>
<feature type="domain" description="GST C-terminal" evidence="6">
    <location>
        <begin position="80"/>
        <end position="200"/>
    </location>
</feature>
<dbReference type="InterPro" id="IPR010987">
    <property type="entry name" value="Glutathione-S-Trfase_C-like"/>
</dbReference>
<dbReference type="PROSITE" id="PS50405">
    <property type="entry name" value="GST_CTER"/>
    <property type="match status" value="1"/>
</dbReference>
<protein>
    <recommendedName>
        <fullName evidence="2">glutathione transferase</fullName>
        <ecNumber evidence="2">2.5.1.18</ecNumber>
    </recommendedName>
</protein>
<evidence type="ECO:0000259" key="6">
    <source>
        <dbReference type="PROSITE" id="PS50405"/>
    </source>
</evidence>
<dbReference type="PROSITE" id="PS50404">
    <property type="entry name" value="GST_NTER"/>
    <property type="match status" value="1"/>
</dbReference>
<feature type="domain" description="GST N-terminal" evidence="5">
    <location>
        <begin position="1"/>
        <end position="78"/>
    </location>
</feature>
<dbReference type="SUPFAM" id="SSF52833">
    <property type="entry name" value="Thioredoxin-like"/>
    <property type="match status" value="1"/>
</dbReference>
<feature type="region of interest" description="Disordered" evidence="4">
    <location>
        <begin position="187"/>
        <end position="206"/>
    </location>
</feature>
<dbReference type="Pfam" id="PF02798">
    <property type="entry name" value="GST_N"/>
    <property type="match status" value="1"/>
</dbReference>
<evidence type="ECO:0000256" key="4">
    <source>
        <dbReference type="SAM" id="MobiDB-lite"/>
    </source>
</evidence>
<dbReference type="SFLD" id="SFLDG01205">
    <property type="entry name" value="AMPS.1"/>
    <property type="match status" value="1"/>
</dbReference>
<evidence type="ECO:0000313" key="7">
    <source>
        <dbReference type="EMBL" id="ADV57678.1"/>
    </source>
</evidence>
<dbReference type="InterPro" id="IPR003082">
    <property type="entry name" value="GST_pi"/>
</dbReference>
<evidence type="ECO:0000256" key="3">
    <source>
        <dbReference type="ARBA" id="ARBA00022679"/>
    </source>
</evidence>
<dbReference type="PANTHER" id="PTHR11571">
    <property type="entry name" value="GLUTATHIONE S-TRANSFERASE"/>
    <property type="match status" value="1"/>
</dbReference>
<dbReference type="Gene3D" id="3.40.30.10">
    <property type="entry name" value="Glutaredoxin"/>
    <property type="match status" value="1"/>
</dbReference>
<dbReference type="PANTHER" id="PTHR11571:SF141">
    <property type="entry name" value="GLUTATHIONE S-TRANSFERASE"/>
    <property type="match status" value="1"/>
</dbReference>
<dbReference type="InterPro" id="IPR040079">
    <property type="entry name" value="Glutathione_S-Trfase"/>
</dbReference>
<evidence type="ECO:0000256" key="2">
    <source>
        <dbReference type="ARBA" id="ARBA00012452"/>
    </source>
</evidence>
<dbReference type="InterPro" id="IPR050213">
    <property type="entry name" value="GST_superfamily"/>
</dbReference>
<dbReference type="InterPro" id="IPR036282">
    <property type="entry name" value="Glutathione-S-Trfase_C_sf"/>
</dbReference>
<accession>E9NPR7</accession>
<keyword evidence="3 7" id="KW-0808">Transferase</keyword>
<dbReference type="SUPFAM" id="SSF47616">
    <property type="entry name" value="GST C-terminal domain-like"/>
    <property type="match status" value="1"/>
</dbReference>
<dbReference type="InterPro" id="IPR004045">
    <property type="entry name" value="Glutathione_S-Trfase_N"/>
</dbReference>
<evidence type="ECO:0000259" key="5">
    <source>
        <dbReference type="PROSITE" id="PS50404"/>
    </source>
</evidence>
<dbReference type="GO" id="GO:0006749">
    <property type="term" value="P:glutathione metabolic process"/>
    <property type="evidence" value="ECO:0007669"/>
    <property type="project" value="TreeGrafter"/>
</dbReference>
<dbReference type="SFLD" id="SFLDG00363">
    <property type="entry name" value="AMPS_(cytGST):_Alpha-__Mu-__Pi"/>
    <property type="match status" value="1"/>
</dbReference>
<evidence type="ECO:0000256" key="1">
    <source>
        <dbReference type="ARBA" id="ARBA00011738"/>
    </source>
</evidence>
<dbReference type="GO" id="GO:0004364">
    <property type="term" value="F:glutathione transferase activity"/>
    <property type="evidence" value="ECO:0007669"/>
    <property type="project" value="UniProtKB-EC"/>
</dbReference>
<feature type="compositionally biased region" description="Basic and acidic residues" evidence="4">
    <location>
        <begin position="187"/>
        <end position="196"/>
    </location>
</feature>
<dbReference type="InterPro" id="IPR036249">
    <property type="entry name" value="Thioredoxin-like_sf"/>
</dbReference>
<dbReference type="Gene3D" id="1.20.1050.10">
    <property type="match status" value="1"/>
</dbReference>
<dbReference type="PRINTS" id="PR01268">
    <property type="entry name" value="GSTRNSFRASEP"/>
</dbReference>
<proteinExistence type="evidence at transcript level"/>
<sequence length="206" mass="23560">MPYKLIYFPVRGRGQALRYLAVDNGLELQEEVVSDGAWSALKPKTPLGQLPVFQDGDLHLGQSNAILRYVARKHGLYGKNDREAALIDMINDQQEDIRQTYLHLIYQNYDAGKAAYIKNLPTQLAVLRKFLRKSRRRRILRWRQDQFCSLHHLSSAGQLEHPLPSHPGWASEAEAFHSRIASREKITKHRATDASKKLPINGNGKQ</sequence>
<dbReference type="EMBL" id="HQ693699">
    <property type="protein sequence ID" value="ADV57678.1"/>
    <property type="molecule type" value="mRNA"/>
</dbReference>
<dbReference type="GO" id="GO:0005829">
    <property type="term" value="C:cytosol"/>
    <property type="evidence" value="ECO:0007669"/>
    <property type="project" value="TreeGrafter"/>
</dbReference>
<dbReference type="SFLD" id="SFLDS00019">
    <property type="entry name" value="Glutathione_Transferase_(cytos"/>
    <property type="match status" value="1"/>
</dbReference>
<comment type="subunit">
    <text evidence="1">Homodimer.</text>
</comment>
<dbReference type="AlphaFoldDB" id="E9NPR7"/>
<reference evidence="7" key="1">
    <citation type="submission" date="2018-01" db="EMBL/GenBank/DDBJ databases">
        <title>Molecular characterization and expression analysis of glutathione S-transferase in Eisenia fetida.</title>
        <authorList>
            <person name="Rizwan-ul-Haq M."/>
            <person name="Zeng Z.L."/>
            <person name="Sun Y.X."/>
            <person name="Xiong W.G."/>
        </authorList>
    </citation>
    <scope>NUCLEOTIDE SEQUENCE</scope>
</reference>
<name>E9NPR7_EISFE</name>